<accession>A0A4R1BHJ0</accession>
<proteinExistence type="predicted"/>
<sequence>MKAYPRIYSLTTLGIRQHQHFEYRFHPFRTDFVGDSGSGKSMIADMLQLIFVGSEAWMSPTEATERRTVDGMVLRTASRGTEIAYMFLNLEVEQEEYVIVGAYLESSSENTRSFIIHKSFDENILESTAEPLAKATFLKDKTILPLDELKHHLESQNLVLHTYSRKKFHKVLFDNNILMLDMSSNERLLRDYAMIIQSFSRGKVLEINRSDSLKAFLFGHTKGKEFARLFRQAEDEMRATINDYSLNKAEIEQVVQKHKALLELQRQQQERDAAKKDWLTSNCRFANQEVRFQFEKLQGGVKSHVVAKQRLVAIQRVLMEYVNALDEELAQSNGYLENAKANYESYVPQWEGLKSARELVTKLGIPAGRLSERYIENKTYRRKQELLDRVDPKLKNAGLEILSIEIANYSTNAELLETLHQLREQFRSDLEEKERYLEFANMRDERSLGYWALKEGRALTDVEESILMHFKSTRLSQPANPSPGDKYIPDPLRLLKEAIPTSITEEGFWTTFGGIREYITLVKEQKFTALNIEGLDKVLKMISEGVSGEIESIKRIINAIDSVKEVILAESDFNEYLQAARDRTQVRSYEHIEALDKGIEEVHRMQHLLSSSMQIEAGYSQSHLVFWDLSQSISNRRFEKVRLTKEGEKLELILSDSQWTDRLQSVVDQVRPHLEIIDDLRPVVADIEKMVKISADPAKVIYDEIEDQRPKLNSLTIIGEFEEYQKKIKVRDEVWRKYQSTYMADPEFFGTDKEFQSDPSGKERVFQVLKEVFERSFLAVIDQFQLKDSYKLKDEFSLVVLSHMLLPEAFKEVDVHEEAIITTIESYLKKINEKNRELSKRKLQKIHDVLEKVRDEISLNVDFARRIDLFLNRPESEITGGNRARLKLEFSREFPKVWIDNFSEKLQQEGTLFQDVSIAEQLAESISLQDKLFQAFQLCGGSYAIYSLEKLLDPNSYVDLNFLMESILTGRSNKGSSGQTYAAVALLCIARMSLIDKDAGSKRRKGIRFMPIDEAEGLGSNYDMLYSIAKKFDYQIISMSINPLGRFVEGDQYLYMLHKNTDSELDVNNEPFAVLQNYTNKENTDFANGQS</sequence>
<dbReference type="AlphaFoldDB" id="A0A4R1BHJ0"/>
<evidence type="ECO:0000313" key="2">
    <source>
        <dbReference type="EMBL" id="TCJ16578.1"/>
    </source>
</evidence>
<comment type="caution">
    <text evidence="2">The sequence shown here is derived from an EMBL/GenBank/DDBJ whole genome shotgun (WGS) entry which is preliminary data.</text>
</comment>
<name>A0A4R1BHJ0_9BACT</name>
<keyword evidence="1" id="KW-0175">Coiled coil</keyword>
<evidence type="ECO:0008006" key="4">
    <source>
        <dbReference type="Google" id="ProtNLM"/>
    </source>
</evidence>
<evidence type="ECO:0000313" key="3">
    <source>
        <dbReference type="Proteomes" id="UP000295334"/>
    </source>
</evidence>
<protein>
    <recommendedName>
        <fullName evidence="4">MukB N-terminal domain-containing protein</fullName>
    </recommendedName>
</protein>
<gene>
    <name evidence="2" type="ORF">EPD60_07500</name>
</gene>
<dbReference type="RefSeq" id="WP_131448437.1">
    <property type="nucleotide sequence ID" value="NZ_SJZI01000011.1"/>
</dbReference>
<reference evidence="2 3" key="1">
    <citation type="submission" date="2019-03" db="EMBL/GenBank/DDBJ databases">
        <authorList>
            <person name="Kim M.K.M."/>
        </authorList>
    </citation>
    <scope>NUCLEOTIDE SEQUENCE [LARGE SCALE GENOMIC DNA]</scope>
    <source>
        <strain evidence="2 3">17J68-12</strain>
    </source>
</reference>
<dbReference type="Proteomes" id="UP000295334">
    <property type="component" value="Unassembled WGS sequence"/>
</dbReference>
<dbReference type="EMBL" id="SJZI01000011">
    <property type="protein sequence ID" value="TCJ16578.1"/>
    <property type="molecule type" value="Genomic_DNA"/>
</dbReference>
<organism evidence="2 3">
    <name type="scientific">Flaviaesturariibacter flavus</name>
    <dbReference type="NCBI Taxonomy" id="2502780"/>
    <lineage>
        <taxon>Bacteria</taxon>
        <taxon>Pseudomonadati</taxon>
        <taxon>Bacteroidota</taxon>
        <taxon>Chitinophagia</taxon>
        <taxon>Chitinophagales</taxon>
        <taxon>Chitinophagaceae</taxon>
        <taxon>Flaviaestuariibacter</taxon>
    </lineage>
</organism>
<evidence type="ECO:0000256" key="1">
    <source>
        <dbReference type="SAM" id="Coils"/>
    </source>
</evidence>
<keyword evidence="3" id="KW-1185">Reference proteome</keyword>
<dbReference type="Gene3D" id="3.40.1140.10">
    <property type="match status" value="1"/>
</dbReference>
<dbReference type="OrthoDB" id="603257at2"/>
<feature type="coiled-coil region" evidence="1">
    <location>
        <begin position="248"/>
        <end position="277"/>
    </location>
</feature>